<dbReference type="PANTHER" id="PTHR43780">
    <property type="entry name" value="1-AMINOCYCLOPROPANE-1-CARBOXYLATE DEAMINASE-RELATED"/>
    <property type="match status" value="1"/>
</dbReference>
<sequence length="338" mass="37281">MDLAAQLEEKLSKFPQMQLCKGPSAIQDLDNLKSKWNLGFDLSIKRDDQLGVAFGGNKSRQLEFLLGDAIEMNADCIVHGGALQSNYGRQVAAACAMLDLDCYLVLSDFYKQKMNTGSHLISQILGAKISYFHGPLGSNHEIEKRKLSQELEALGRKPYLITYPKSEILGSLGYLKATIELSRQLPADKFPQRIVMPAVGATYIGVLLGLKLLGYKDVEVIGIAPLSNEYPINETVLETMKTLCTLLEIDFASIDTPVINLDFSFVGEGYSKTTKESLDAMRDFARFESVMLDPVYTSKAAASIKSLPQDGKRTLFWHTGGSPAIFAYSEDILKNLTS</sequence>
<evidence type="ECO:0000256" key="3">
    <source>
        <dbReference type="ARBA" id="ARBA00022898"/>
    </source>
</evidence>
<name>A0A6J5Z514_9ZZZZ</name>
<dbReference type="InterPro" id="IPR001926">
    <property type="entry name" value="TrpB-like_PALP"/>
</dbReference>
<dbReference type="EMBL" id="CAESAB010000018">
    <property type="protein sequence ID" value="CAB4336626.1"/>
    <property type="molecule type" value="Genomic_DNA"/>
</dbReference>
<evidence type="ECO:0000256" key="1">
    <source>
        <dbReference type="ARBA" id="ARBA00001933"/>
    </source>
</evidence>
<proteinExistence type="inferred from homology"/>
<dbReference type="Pfam" id="PF00291">
    <property type="entry name" value="PALP"/>
    <property type="match status" value="1"/>
</dbReference>
<dbReference type="PIRSF" id="PIRSF006278">
    <property type="entry name" value="ACCD_DCysDesulf"/>
    <property type="match status" value="1"/>
</dbReference>
<comment type="similarity">
    <text evidence="2">Belongs to the ACC deaminase/D-cysteine desulfhydrase family.</text>
</comment>
<keyword evidence="3" id="KW-0663">Pyridoxal phosphate</keyword>
<dbReference type="SUPFAM" id="SSF53686">
    <property type="entry name" value="Tryptophan synthase beta subunit-like PLP-dependent enzymes"/>
    <property type="match status" value="1"/>
</dbReference>
<dbReference type="PANTHER" id="PTHR43780:SF2">
    <property type="entry name" value="1-AMINOCYCLOPROPANE-1-CARBOXYLATE DEAMINASE-RELATED"/>
    <property type="match status" value="1"/>
</dbReference>
<evidence type="ECO:0000259" key="4">
    <source>
        <dbReference type="Pfam" id="PF00291"/>
    </source>
</evidence>
<dbReference type="InterPro" id="IPR027278">
    <property type="entry name" value="ACCD_DCysDesulf"/>
</dbReference>
<protein>
    <submittedName>
        <fullName evidence="5">Unannotated protein</fullName>
    </submittedName>
</protein>
<dbReference type="Gene3D" id="3.40.50.1100">
    <property type="match status" value="2"/>
</dbReference>
<evidence type="ECO:0000256" key="2">
    <source>
        <dbReference type="ARBA" id="ARBA00008639"/>
    </source>
</evidence>
<reference evidence="5" key="1">
    <citation type="submission" date="2020-05" db="EMBL/GenBank/DDBJ databases">
        <authorList>
            <person name="Chiriac C."/>
            <person name="Salcher M."/>
            <person name="Ghai R."/>
            <person name="Kavagutti S V."/>
        </authorList>
    </citation>
    <scope>NUCLEOTIDE SEQUENCE</scope>
</reference>
<dbReference type="AlphaFoldDB" id="A0A6J5Z514"/>
<feature type="domain" description="Tryptophan synthase beta chain-like PALP" evidence="4">
    <location>
        <begin position="21"/>
        <end position="320"/>
    </location>
</feature>
<organism evidence="5">
    <name type="scientific">freshwater metagenome</name>
    <dbReference type="NCBI Taxonomy" id="449393"/>
    <lineage>
        <taxon>unclassified sequences</taxon>
        <taxon>metagenomes</taxon>
        <taxon>ecological metagenomes</taxon>
    </lineage>
</organism>
<dbReference type="InterPro" id="IPR036052">
    <property type="entry name" value="TrpB-like_PALP_sf"/>
</dbReference>
<gene>
    <name evidence="5" type="ORF">UFOPK3820_00620</name>
</gene>
<dbReference type="GO" id="GO:0019148">
    <property type="term" value="F:D-cysteine desulfhydrase activity"/>
    <property type="evidence" value="ECO:0007669"/>
    <property type="project" value="TreeGrafter"/>
</dbReference>
<accession>A0A6J5Z514</accession>
<comment type="cofactor">
    <cofactor evidence="1">
        <name>pyridoxal 5'-phosphate</name>
        <dbReference type="ChEBI" id="CHEBI:597326"/>
    </cofactor>
</comment>
<evidence type="ECO:0000313" key="5">
    <source>
        <dbReference type="EMBL" id="CAB4336626.1"/>
    </source>
</evidence>